<accession>A0A8J7SKT0</accession>
<evidence type="ECO:0000313" key="3">
    <source>
        <dbReference type="EMBL" id="MBK1791921.1"/>
    </source>
</evidence>
<dbReference type="InterPro" id="IPR036873">
    <property type="entry name" value="Rhodanese-like_dom_sf"/>
</dbReference>
<dbReference type="Gene3D" id="3.40.250.10">
    <property type="entry name" value="Rhodanese-like domain"/>
    <property type="match status" value="1"/>
</dbReference>
<protein>
    <submittedName>
        <fullName evidence="3">Rhodanese-like domain-containing protein</fullName>
    </submittedName>
</protein>
<evidence type="ECO:0000256" key="1">
    <source>
        <dbReference type="SAM" id="SignalP"/>
    </source>
</evidence>
<organism evidence="3 4">
    <name type="scientific">Persicirhabdus sediminis</name>
    <dbReference type="NCBI Taxonomy" id="454144"/>
    <lineage>
        <taxon>Bacteria</taxon>
        <taxon>Pseudomonadati</taxon>
        <taxon>Verrucomicrobiota</taxon>
        <taxon>Verrucomicrobiia</taxon>
        <taxon>Verrucomicrobiales</taxon>
        <taxon>Verrucomicrobiaceae</taxon>
        <taxon>Persicirhabdus</taxon>
    </lineage>
</organism>
<dbReference type="Proteomes" id="UP000624703">
    <property type="component" value="Unassembled WGS sequence"/>
</dbReference>
<dbReference type="CDD" id="cd00158">
    <property type="entry name" value="RHOD"/>
    <property type="match status" value="1"/>
</dbReference>
<sequence>MKTIYVPMIALAMASGLPFTATVQAQTDSLKAAVTGKYKDISIADLKEAIEKGKVTVIDANGKKSFDSGRVPGAHHWAAVKDDFAKVLPEDKSALIVAYCSGPT</sequence>
<dbReference type="RefSeq" id="WP_200311929.1">
    <property type="nucleotide sequence ID" value="NZ_JAENIM010000041.1"/>
</dbReference>
<feature type="domain" description="Rhodanese" evidence="2">
    <location>
        <begin position="51"/>
        <end position="102"/>
    </location>
</feature>
<name>A0A8J7SKT0_9BACT</name>
<proteinExistence type="predicted"/>
<keyword evidence="4" id="KW-1185">Reference proteome</keyword>
<reference evidence="3" key="1">
    <citation type="submission" date="2021-01" db="EMBL/GenBank/DDBJ databases">
        <title>Modified the classification status of verrucomicrobia.</title>
        <authorList>
            <person name="Feng X."/>
        </authorList>
    </citation>
    <scope>NUCLEOTIDE SEQUENCE</scope>
    <source>
        <strain evidence="3">_KCTC 22039</strain>
    </source>
</reference>
<evidence type="ECO:0000313" key="4">
    <source>
        <dbReference type="Proteomes" id="UP000624703"/>
    </source>
</evidence>
<dbReference type="AlphaFoldDB" id="A0A8J7SKT0"/>
<dbReference type="Pfam" id="PF00581">
    <property type="entry name" value="Rhodanese"/>
    <property type="match status" value="1"/>
</dbReference>
<dbReference type="PROSITE" id="PS50206">
    <property type="entry name" value="RHODANESE_3"/>
    <property type="match status" value="1"/>
</dbReference>
<feature type="chain" id="PRO_5035172045" evidence="1">
    <location>
        <begin position="26"/>
        <end position="104"/>
    </location>
</feature>
<dbReference type="SUPFAM" id="SSF52821">
    <property type="entry name" value="Rhodanese/Cell cycle control phosphatase"/>
    <property type="match status" value="1"/>
</dbReference>
<comment type="caution">
    <text evidence="3">The sequence shown here is derived from an EMBL/GenBank/DDBJ whole genome shotgun (WGS) entry which is preliminary data.</text>
</comment>
<dbReference type="InterPro" id="IPR001763">
    <property type="entry name" value="Rhodanese-like_dom"/>
</dbReference>
<dbReference type="EMBL" id="JAENIM010000041">
    <property type="protein sequence ID" value="MBK1791921.1"/>
    <property type="molecule type" value="Genomic_DNA"/>
</dbReference>
<feature type="signal peptide" evidence="1">
    <location>
        <begin position="1"/>
        <end position="25"/>
    </location>
</feature>
<gene>
    <name evidence="3" type="ORF">JIN82_12240</name>
</gene>
<evidence type="ECO:0000259" key="2">
    <source>
        <dbReference type="PROSITE" id="PS50206"/>
    </source>
</evidence>
<keyword evidence="1" id="KW-0732">Signal</keyword>